<proteinExistence type="predicted"/>
<accession>A0ACC2KKN5</accession>
<organism evidence="1 2">
    <name type="scientific">Persea americana</name>
    <name type="common">Avocado</name>
    <dbReference type="NCBI Taxonomy" id="3435"/>
    <lineage>
        <taxon>Eukaryota</taxon>
        <taxon>Viridiplantae</taxon>
        <taxon>Streptophyta</taxon>
        <taxon>Embryophyta</taxon>
        <taxon>Tracheophyta</taxon>
        <taxon>Spermatophyta</taxon>
        <taxon>Magnoliopsida</taxon>
        <taxon>Magnoliidae</taxon>
        <taxon>Laurales</taxon>
        <taxon>Lauraceae</taxon>
        <taxon>Persea</taxon>
    </lineage>
</organism>
<keyword evidence="2" id="KW-1185">Reference proteome</keyword>
<name>A0ACC2KKN5_PERAE</name>
<evidence type="ECO:0000313" key="1">
    <source>
        <dbReference type="EMBL" id="KAJ8621683.1"/>
    </source>
</evidence>
<sequence>MHPMSQALSPATHARQPQSISYHRLSRKNPTSQALPPKPPSHTTHASTFLCKAWQMGFLDSQVTLTWTATGPSVFFFSSGSDLQQNAEATMIFFFPCHGTATAIATVLLTMSSLDPLQLVDSLQERNLPNFSSCLFFAANLRVRPSILRQFSATQQAIRKSDDHPHSPGPVPL</sequence>
<evidence type="ECO:0000313" key="2">
    <source>
        <dbReference type="Proteomes" id="UP001234297"/>
    </source>
</evidence>
<comment type="caution">
    <text evidence="1">The sequence shown here is derived from an EMBL/GenBank/DDBJ whole genome shotgun (WGS) entry which is preliminary data.</text>
</comment>
<protein>
    <submittedName>
        <fullName evidence="1">Uncharacterized protein</fullName>
    </submittedName>
</protein>
<dbReference type="Proteomes" id="UP001234297">
    <property type="component" value="Chromosome 10"/>
</dbReference>
<dbReference type="EMBL" id="CM056818">
    <property type="protein sequence ID" value="KAJ8621683.1"/>
    <property type="molecule type" value="Genomic_DNA"/>
</dbReference>
<gene>
    <name evidence="1" type="ORF">MRB53_030212</name>
</gene>
<reference evidence="1 2" key="1">
    <citation type="journal article" date="2022" name="Hortic Res">
        <title>A haplotype resolved chromosomal level avocado genome allows analysis of novel avocado genes.</title>
        <authorList>
            <person name="Nath O."/>
            <person name="Fletcher S.J."/>
            <person name="Hayward A."/>
            <person name="Shaw L.M."/>
            <person name="Masouleh A.K."/>
            <person name="Furtado A."/>
            <person name="Henry R.J."/>
            <person name="Mitter N."/>
        </authorList>
    </citation>
    <scope>NUCLEOTIDE SEQUENCE [LARGE SCALE GENOMIC DNA]</scope>
    <source>
        <strain evidence="2">cv. Hass</strain>
    </source>
</reference>